<protein>
    <submittedName>
        <fullName evidence="1">Uncharacterized protein</fullName>
    </submittedName>
</protein>
<evidence type="ECO:0000313" key="2">
    <source>
        <dbReference type="Proteomes" id="UP000807342"/>
    </source>
</evidence>
<keyword evidence="2" id="KW-1185">Reference proteome</keyword>
<organism evidence="1 2">
    <name type="scientific">Macrolepiota fuliginosa MF-IS2</name>
    <dbReference type="NCBI Taxonomy" id="1400762"/>
    <lineage>
        <taxon>Eukaryota</taxon>
        <taxon>Fungi</taxon>
        <taxon>Dikarya</taxon>
        <taxon>Basidiomycota</taxon>
        <taxon>Agaricomycotina</taxon>
        <taxon>Agaricomycetes</taxon>
        <taxon>Agaricomycetidae</taxon>
        <taxon>Agaricales</taxon>
        <taxon>Agaricineae</taxon>
        <taxon>Agaricaceae</taxon>
        <taxon>Macrolepiota</taxon>
    </lineage>
</organism>
<gene>
    <name evidence="1" type="ORF">P691DRAFT_769398</name>
</gene>
<dbReference type="OrthoDB" id="343114at2759"/>
<dbReference type="EMBL" id="MU153934">
    <property type="protein sequence ID" value="KAF9439571.1"/>
    <property type="molecule type" value="Genomic_DNA"/>
</dbReference>
<dbReference type="AlphaFoldDB" id="A0A9P5WXC0"/>
<proteinExistence type="predicted"/>
<sequence length="88" mass="9764">MVALDDLLKMNFTEVGTPTQNNSAVIKTNNNNDVLSYEELSPVEDLTNAIAAFRQWFETNNIVDDECPGLIDNIGHLAMMFSLIPAPH</sequence>
<evidence type="ECO:0000313" key="1">
    <source>
        <dbReference type="EMBL" id="KAF9439571.1"/>
    </source>
</evidence>
<comment type="caution">
    <text evidence="1">The sequence shown here is derived from an EMBL/GenBank/DDBJ whole genome shotgun (WGS) entry which is preliminary data.</text>
</comment>
<name>A0A9P5WXC0_9AGAR</name>
<accession>A0A9P5WXC0</accession>
<dbReference type="Proteomes" id="UP000807342">
    <property type="component" value="Unassembled WGS sequence"/>
</dbReference>
<reference evidence="1" key="1">
    <citation type="submission" date="2020-11" db="EMBL/GenBank/DDBJ databases">
        <authorList>
            <consortium name="DOE Joint Genome Institute"/>
            <person name="Ahrendt S."/>
            <person name="Riley R."/>
            <person name="Andreopoulos W."/>
            <person name="Labutti K."/>
            <person name="Pangilinan J."/>
            <person name="Ruiz-Duenas F.J."/>
            <person name="Barrasa J.M."/>
            <person name="Sanchez-Garcia M."/>
            <person name="Camarero S."/>
            <person name="Miyauchi S."/>
            <person name="Serrano A."/>
            <person name="Linde D."/>
            <person name="Babiker R."/>
            <person name="Drula E."/>
            <person name="Ayuso-Fernandez I."/>
            <person name="Pacheco R."/>
            <person name="Padilla G."/>
            <person name="Ferreira P."/>
            <person name="Barriuso J."/>
            <person name="Kellner H."/>
            <person name="Castanera R."/>
            <person name="Alfaro M."/>
            <person name="Ramirez L."/>
            <person name="Pisabarro A.G."/>
            <person name="Kuo A."/>
            <person name="Tritt A."/>
            <person name="Lipzen A."/>
            <person name="He G."/>
            <person name="Yan M."/>
            <person name="Ng V."/>
            <person name="Cullen D."/>
            <person name="Martin F."/>
            <person name="Rosso M.-N."/>
            <person name="Henrissat B."/>
            <person name="Hibbett D."/>
            <person name="Martinez A.T."/>
            <person name="Grigoriev I.V."/>
        </authorList>
    </citation>
    <scope>NUCLEOTIDE SEQUENCE</scope>
    <source>
        <strain evidence="1">MF-IS2</strain>
    </source>
</reference>